<dbReference type="OrthoDB" id="6489092at2759"/>
<gene>
    <name evidence="6" type="ORF">AFUS01_LOCUS448</name>
</gene>
<proteinExistence type="inferred from homology"/>
<feature type="domain" description="MD-2-related lipid-recognition" evidence="5">
    <location>
        <begin position="26"/>
        <end position="148"/>
    </location>
</feature>
<dbReference type="FunFam" id="2.60.40.770:FF:000001">
    <property type="entry name" value="NPC intracellular cholesterol transporter 2"/>
    <property type="match status" value="1"/>
</dbReference>
<dbReference type="InterPro" id="IPR003172">
    <property type="entry name" value="ML_dom"/>
</dbReference>
<comment type="caution">
    <text evidence="6">The sequence shown here is derived from an EMBL/GenBank/DDBJ whole genome shotgun (WGS) entry which is preliminary data.</text>
</comment>
<evidence type="ECO:0000256" key="4">
    <source>
        <dbReference type="SAM" id="SignalP"/>
    </source>
</evidence>
<evidence type="ECO:0000313" key="7">
    <source>
        <dbReference type="Proteomes" id="UP000708208"/>
    </source>
</evidence>
<feature type="chain" id="PRO_5035259330" description="MD-2-related lipid-recognition domain-containing protein" evidence="4">
    <location>
        <begin position="24"/>
        <end position="151"/>
    </location>
</feature>
<dbReference type="GO" id="GO:0015918">
    <property type="term" value="P:sterol transport"/>
    <property type="evidence" value="ECO:0007669"/>
    <property type="project" value="InterPro"/>
</dbReference>
<dbReference type="SMART" id="SM00737">
    <property type="entry name" value="ML"/>
    <property type="match status" value="1"/>
</dbReference>
<keyword evidence="3" id="KW-0964">Secreted</keyword>
<name>A0A8J2NIH6_9HEXA</name>
<protein>
    <recommendedName>
        <fullName evidence="5">MD-2-related lipid-recognition domain-containing protein</fullName>
    </recommendedName>
</protein>
<comment type="similarity">
    <text evidence="2">Belongs to the NPC2 family.</text>
</comment>
<dbReference type="AlphaFoldDB" id="A0A8J2NIH6"/>
<feature type="signal peptide" evidence="4">
    <location>
        <begin position="1"/>
        <end position="23"/>
    </location>
</feature>
<evidence type="ECO:0000256" key="3">
    <source>
        <dbReference type="ARBA" id="ARBA00022525"/>
    </source>
</evidence>
<sequence length="151" mass="16317">MYKFIRTTAIALLLSLELASGSGVEVIKCNSIGQLEKVEVTGCESLPCIFERGQDYFINVTFTPNGNSSNLRFNATANVYGITLPLMAGNACDILADGQKCPIKSGVQYKIKMAAKLTKFAPPIRKLLIKATIVDEFNKIQACAGLPARVV</sequence>
<evidence type="ECO:0000256" key="1">
    <source>
        <dbReference type="ARBA" id="ARBA00004613"/>
    </source>
</evidence>
<keyword evidence="7" id="KW-1185">Reference proteome</keyword>
<evidence type="ECO:0000256" key="2">
    <source>
        <dbReference type="ARBA" id="ARBA00006370"/>
    </source>
</evidence>
<organism evidence="6 7">
    <name type="scientific">Allacma fusca</name>
    <dbReference type="NCBI Taxonomy" id="39272"/>
    <lineage>
        <taxon>Eukaryota</taxon>
        <taxon>Metazoa</taxon>
        <taxon>Ecdysozoa</taxon>
        <taxon>Arthropoda</taxon>
        <taxon>Hexapoda</taxon>
        <taxon>Collembola</taxon>
        <taxon>Symphypleona</taxon>
        <taxon>Sminthuridae</taxon>
        <taxon>Allacma</taxon>
    </lineage>
</organism>
<dbReference type="EMBL" id="CAJVCH010002073">
    <property type="protein sequence ID" value="CAG7642621.1"/>
    <property type="molecule type" value="Genomic_DNA"/>
</dbReference>
<keyword evidence="4" id="KW-0732">Signal</keyword>
<dbReference type="PANTHER" id="PTHR11306">
    <property type="entry name" value="NIEMANN PICK TYPE C2 PROTEIN NPC2-RELATED"/>
    <property type="match status" value="1"/>
</dbReference>
<dbReference type="GO" id="GO:0005576">
    <property type="term" value="C:extracellular region"/>
    <property type="evidence" value="ECO:0007669"/>
    <property type="project" value="UniProtKB-SubCell"/>
</dbReference>
<dbReference type="Proteomes" id="UP000708208">
    <property type="component" value="Unassembled WGS sequence"/>
</dbReference>
<dbReference type="InterPro" id="IPR039670">
    <property type="entry name" value="NPC2-like"/>
</dbReference>
<evidence type="ECO:0000313" key="6">
    <source>
        <dbReference type="EMBL" id="CAG7642621.1"/>
    </source>
</evidence>
<evidence type="ECO:0000259" key="5">
    <source>
        <dbReference type="SMART" id="SM00737"/>
    </source>
</evidence>
<comment type="subcellular location">
    <subcellularLocation>
        <location evidence="1">Secreted</location>
    </subcellularLocation>
</comment>
<accession>A0A8J2NIH6</accession>
<dbReference type="Pfam" id="PF02221">
    <property type="entry name" value="E1_DerP2_DerF2"/>
    <property type="match status" value="1"/>
</dbReference>
<dbReference type="GO" id="GO:0032934">
    <property type="term" value="F:sterol binding"/>
    <property type="evidence" value="ECO:0007669"/>
    <property type="project" value="InterPro"/>
</dbReference>
<reference evidence="6" key="1">
    <citation type="submission" date="2021-06" db="EMBL/GenBank/DDBJ databases">
        <authorList>
            <person name="Hodson N. C."/>
            <person name="Mongue J. A."/>
            <person name="Jaron S. K."/>
        </authorList>
    </citation>
    <scope>NUCLEOTIDE SEQUENCE</scope>
</reference>
<dbReference type="PANTHER" id="PTHR11306:SF68">
    <property type="entry name" value="NPC INTRACELLULAR CHOLESTEROL TRANSPORTER 2"/>
    <property type="match status" value="1"/>
</dbReference>